<dbReference type="GO" id="GO:0003993">
    <property type="term" value="F:acid phosphatase activity"/>
    <property type="evidence" value="ECO:0007669"/>
    <property type="project" value="TreeGrafter"/>
</dbReference>
<accession>A0A4T0C9K9</accession>
<proteinExistence type="predicted"/>
<feature type="region of interest" description="Disordered" evidence="2">
    <location>
        <begin position="119"/>
        <end position="148"/>
    </location>
</feature>
<organism evidence="3 4">
    <name type="scientific">Aureobasidium pullulans</name>
    <name type="common">Black yeast</name>
    <name type="synonym">Pullularia pullulans</name>
    <dbReference type="NCBI Taxonomy" id="5580"/>
    <lineage>
        <taxon>Eukaryota</taxon>
        <taxon>Fungi</taxon>
        <taxon>Dikarya</taxon>
        <taxon>Ascomycota</taxon>
        <taxon>Pezizomycotina</taxon>
        <taxon>Dothideomycetes</taxon>
        <taxon>Dothideomycetidae</taxon>
        <taxon>Dothideales</taxon>
        <taxon>Saccotheciaceae</taxon>
        <taxon>Aureobasidium</taxon>
    </lineage>
</organism>
<sequence length="629" mass="69164">RQDTKPATRFPYQYITSTLIASTNFQSQSHLTLAATMHPRTSSLQQPPAAVMSYFDFQPEECSVSPVKKSNLRCLDAFHDRPTTPFEYPANASIYAKRALPPLPSPAALPALRNCSSSESMASSGPISRPSTAMSCRQDKSLPPLPFRLQESPSFDEESCKENTVIVQVSRPRQHRGYSFRSLLNRHSEDEFPLSSPKSVYSVTRDSRTDSVIGDYSLTQVKTNGTISATSSRRPSALSLTHLKAASKKINASAPPVPSRPSSRKGSTSNHNQHRWGTLFRTVEDDKEDVPPMPATPGMMPDLSFNRCYYFYARNCNGYNFAAGFFGVPEYLNQVNIEILVENSTVNNSGAPYEVCPNSNIATRGSIGSALAAKFANNAFNATLARLNAQVSGALNFTATDAIEMLQLCSYETNALGYSKFCGLFSEEDFINYEYYYDLSFYYNNGPGSPVAAAQGKGFLQEWLARFTHTYPDATSALNKTFDNSSTYFPLNQSIYADATHEVVVLDTLTAFNLTALFNGPALSPTGNQGTNSFVASKLVPFATHFTTQIMTCPSRNQTKQIRFLVNDAVVPVSDSHPGCPVDKDGLCGFDTMVSILQKRVQEINYNYDCFANYTATPGVNYNGRAPAM</sequence>
<feature type="region of interest" description="Disordered" evidence="2">
    <location>
        <begin position="248"/>
        <end position="287"/>
    </location>
</feature>
<evidence type="ECO:0000256" key="2">
    <source>
        <dbReference type="SAM" id="MobiDB-lite"/>
    </source>
</evidence>
<dbReference type="Pfam" id="PF00328">
    <property type="entry name" value="His_Phos_2"/>
    <property type="match status" value="1"/>
</dbReference>
<dbReference type="PANTHER" id="PTHR20963">
    <property type="entry name" value="MULTIPLE INOSITOL POLYPHOSPHATE PHOSPHATASE-RELATED"/>
    <property type="match status" value="1"/>
</dbReference>
<name>A0A4T0C9K9_AURPU</name>
<evidence type="ECO:0000313" key="4">
    <source>
        <dbReference type="Proteomes" id="UP000304947"/>
    </source>
</evidence>
<protein>
    <submittedName>
        <fullName evidence="3">Phosphoglycerate mutase-like protein</fullName>
    </submittedName>
</protein>
<dbReference type="InterPro" id="IPR029033">
    <property type="entry name" value="His_PPase_superfam"/>
</dbReference>
<dbReference type="InterPro" id="IPR000560">
    <property type="entry name" value="His_Pase_clade-2"/>
</dbReference>
<keyword evidence="1" id="KW-0378">Hydrolase</keyword>
<feature type="compositionally biased region" description="Polar residues" evidence="2">
    <location>
        <begin position="119"/>
        <end position="135"/>
    </location>
</feature>
<reference evidence="3 4" key="1">
    <citation type="submission" date="2018-10" db="EMBL/GenBank/DDBJ databases">
        <title>Fifty Aureobasidium pullulans genomes reveal a recombining polyextremotolerant generalist.</title>
        <authorList>
            <person name="Gostincar C."/>
            <person name="Turk M."/>
            <person name="Zajc J."/>
            <person name="Gunde-Cimerman N."/>
        </authorList>
    </citation>
    <scope>NUCLEOTIDE SEQUENCE [LARGE SCALE GENOMIC DNA]</scope>
    <source>
        <strain evidence="3 4">EXF-3380</strain>
    </source>
</reference>
<dbReference type="SUPFAM" id="SSF53254">
    <property type="entry name" value="Phosphoglycerate mutase-like"/>
    <property type="match status" value="1"/>
</dbReference>
<comment type="caution">
    <text evidence="3">The sequence shown here is derived from an EMBL/GenBank/DDBJ whole genome shotgun (WGS) entry which is preliminary data.</text>
</comment>
<dbReference type="EMBL" id="QZBU01002079">
    <property type="protein sequence ID" value="TIA44233.1"/>
    <property type="molecule type" value="Genomic_DNA"/>
</dbReference>
<evidence type="ECO:0000313" key="3">
    <source>
        <dbReference type="EMBL" id="TIA44233.1"/>
    </source>
</evidence>
<dbReference type="Gene3D" id="3.40.50.1240">
    <property type="entry name" value="Phosphoglycerate mutase-like"/>
    <property type="match status" value="1"/>
</dbReference>
<dbReference type="CDD" id="cd07061">
    <property type="entry name" value="HP_HAP_like"/>
    <property type="match status" value="1"/>
</dbReference>
<dbReference type="Proteomes" id="UP000304947">
    <property type="component" value="Unassembled WGS sequence"/>
</dbReference>
<gene>
    <name evidence="3" type="ORF">D6C83_05991</name>
</gene>
<evidence type="ECO:0000256" key="1">
    <source>
        <dbReference type="ARBA" id="ARBA00022801"/>
    </source>
</evidence>
<feature type="non-terminal residue" evidence="3">
    <location>
        <position position="1"/>
    </location>
</feature>
<dbReference type="AlphaFoldDB" id="A0A4T0C9K9"/>
<dbReference type="PANTHER" id="PTHR20963:SF55">
    <property type="entry name" value="PHOSPHATASE, PUTATIVE-RELATED"/>
    <property type="match status" value="1"/>
</dbReference>